<keyword evidence="5 7" id="KW-1133">Transmembrane helix</keyword>
<keyword evidence="4 7" id="KW-0812">Transmembrane</keyword>
<feature type="transmembrane region" description="Helical" evidence="7">
    <location>
        <begin position="307"/>
        <end position="327"/>
    </location>
</feature>
<keyword evidence="7" id="KW-0256">Endoplasmic reticulum</keyword>
<evidence type="ECO:0000256" key="6">
    <source>
        <dbReference type="ARBA" id="ARBA00023136"/>
    </source>
</evidence>
<keyword evidence="7" id="KW-0813">Transport</keyword>
<feature type="transmembrane region" description="Helical" evidence="7">
    <location>
        <begin position="240"/>
        <end position="258"/>
    </location>
</feature>
<dbReference type="NCBIfam" id="TIGR00803">
    <property type="entry name" value="nst"/>
    <property type="match status" value="1"/>
</dbReference>
<dbReference type="InterPro" id="IPR050186">
    <property type="entry name" value="TPT_transporter"/>
</dbReference>
<accession>A0A6A6X133</accession>
<evidence type="ECO:0000256" key="5">
    <source>
        <dbReference type="ARBA" id="ARBA00022989"/>
    </source>
</evidence>
<evidence type="ECO:0000256" key="3">
    <source>
        <dbReference type="ARBA" id="ARBA00011182"/>
    </source>
</evidence>
<feature type="region of interest" description="Disordered" evidence="8">
    <location>
        <begin position="1"/>
        <end position="34"/>
    </location>
</feature>
<feature type="transmembrane region" description="Helical" evidence="7">
    <location>
        <begin position="163"/>
        <end position="181"/>
    </location>
</feature>
<keyword evidence="10" id="KW-1185">Reference proteome</keyword>
<evidence type="ECO:0000256" key="4">
    <source>
        <dbReference type="ARBA" id="ARBA00022692"/>
    </source>
</evidence>
<evidence type="ECO:0000256" key="7">
    <source>
        <dbReference type="RuleBase" id="RU367097"/>
    </source>
</evidence>
<dbReference type="GO" id="GO:0000139">
    <property type="term" value="C:Golgi membrane"/>
    <property type="evidence" value="ECO:0007669"/>
    <property type="project" value="UniProtKB-SubCell"/>
</dbReference>
<dbReference type="GO" id="GO:0005789">
    <property type="term" value="C:endoplasmic reticulum membrane"/>
    <property type="evidence" value="ECO:0007669"/>
    <property type="project" value="UniProtKB-SubCell"/>
</dbReference>
<evidence type="ECO:0000256" key="2">
    <source>
        <dbReference type="ARBA" id="ARBA00010425"/>
    </source>
</evidence>
<keyword evidence="7" id="KW-0762">Sugar transport</keyword>
<feature type="transmembrane region" description="Helical" evidence="7">
    <location>
        <begin position="333"/>
        <end position="352"/>
    </location>
</feature>
<name>A0A6A6X133_9PLEO</name>
<dbReference type="PANTHER" id="PTHR11132">
    <property type="entry name" value="SOLUTE CARRIER FAMILY 35"/>
    <property type="match status" value="1"/>
</dbReference>
<reference evidence="9" key="1">
    <citation type="journal article" date="2020" name="Stud. Mycol.">
        <title>101 Dothideomycetes genomes: a test case for predicting lifestyles and emergence of pathogens.</title>
        <authorList>
            <person name="Haridas S."/>
            <person name="Albert R."/>
            <person name="Binder M."/>
            <person name="Bloem J."/>
            <person name="Labutti K."/>
            <person name="Salamov A."/>
            <person name="Andreopoulos B."/>
            <person name="Baker S."/>
            <person name="Barry K."/>
            <person name="Bills G."/>
            <person name="Bluhm B."/>
            <person name="Cannon C."/>
            <person name="Castanera R."/>
            <person name="Culley D."/>
            <person name="Daum C."/>
            <person name="Ezra D."/>
            <person name="Gonzalez J."/>
            <person name="Henrissat B."/>
            <person name="Kuo A."/>
            <person name="Liang C."/>
            <person name="Lipzen A."/>
            <person name="Lutzoni F."/>
            <person name="Magnuson J."/>
            <person name="Mondo S."/>
            <person name="Nolan M."/>
            <person name="Ohm R."/>
            <person name="Pangilinan J."/>
            <person name="Park H.-J."/>
            <person name="Ramirez L."/>
            <person name="Alfaro M."/>
            <person name="Sun H."/>
            <person name="Tritt A."/>
            <person name="Yoshinaga Y."/>
            <person name="Zwiers L.-H."/>
            <person name="Turgeon B."/>
            <person name="Goodwin S."/>
            <person name="Spatafora J."/>
            <person name="Crous P."/>
            <person name="Grigoriev I."/>
        </authorList>
    </citation>
    <scope>NUCLEOTIDE SEQUENCE</scope>
    <source>
        <strain evidence="9">CBS 109.77</strain>
    </source>
</reference>
<sequence length="385" mass="42005">MADDKKRDDYAIDIPDRNESFNRASSPLMRSSPPRPLAAVTENPMFAIMGYCASSILMTVTNKYVLSGVDYNLNFFLLCVQAVVCVVAISSCKSAGVITYRDFNSDEAKKWFPISLLLIGMIYTSTKALKFLSIPVYTIFKNLTIILIAYGEVLWFGGSVTPMALFSFGLMVASSIIAAWADIQHALASVGGATDAATDAISTLNSGYLWMMFNCICTATYVLGMRKRIKLTNFKDFDTMYYNNLLTIPILLIASLFMEDWSSANIAKNFPPEYRNSLILAMVFSGLSTVCISYTSAWCVRVTSSTTYSMVGALNKLPIALSGLIFFDAAVTFGSVSAIFVGFISGIVYALAKVRQNSKAKAALPTHNIPMSASSQSMRDGLSKS</sequence>
<dbReference type="GO" id="GO:0030659">
    <property type="term" value="C:cytoplasmic vesicle membrane"/>
    <property type="evidence" value="ECO:0007669"/>
    <property type="project" value="UniProtKB-SubCell"/>
</dbReference>
<comment type="similarity">
    <text evidence="2 7">Belongs to the TPT transporter family. SLC35D subfamily.</text>
</comment>
<feature type="transmembrane region" description="Helical" evidence="7">
    <location>
        <begin position="71"/>
        <end position="90"/>
    </location>
</feature>
<dbReference type="AlphaFoldDB" id="A0A6A6X133"/>
<protein>
    <recommendedName>
        <fullName evidence="7">GDP-mannose transporter</fullName>
        <shortName evidence="7">GMT</shortName>
    </recommendedName>
</protein>
<comment type="function">
    <text evidence="1 7">Involved in the import of GDP-mannose from the cytoplasm into the Golgi lumen.</text>
</comment>
<feature type="compositionally biased region" description="Basic and acidic residues" evidence="8">
    <location>
        <begin position="1"/>
        <end position="20"/>
    </location>
</feature>
<proteinExistence type="inferred from homology"/>
<evidence type="ECO:0000313" key="10">
    <source>
        <dbReference type="Proteomes" id="UP000799757"/>
    </source>
</evidence>
<evidence type="ECO:0000313" key="9">
    <source>
        <dbReference type="EMBL" id="KAF2790066.1"/>
    </source>
</evidence>
<comment type="subcellular location">
    <subcellularLocation>
        <location evidence="7">Golgi apparatus membrane</location>
        <topology evidence="7">Multi-pass membrane protein</topology>
    </subcellularLocation>
    <subcellularLocation>
        <location evidence="7">Cytoplasmic vesicle membrane</location>
        <topology evidence="7">Multi-pass membrane protein</topology>
    </subcellularLocation>
    <subcellularLocation>
        <location evidence="7">Endoplasmic reticulum membrane</location>
        <topology evidence="7">Multi-pass membrane protein</topology>
    </subcellularLocation>
</comment>
<feature type="transmembrane region" description="Helical" evidence="7">
    <location>
        <begin position="45"/>
        <end position="65"/>
    </location>
</feature>
<organism evidence="9 10">
    <name type="scientific">Melanomma pulvis-pyrius CBS 109.77</name>
    <dbReference type="NCBI Taxonomy" id="1314802"/>
    <lineage>
        <taxon>Eukaryota</taxon>
        <taxon>Fungi</taxon>
        <taxon>Dikarya</taxon>
        <taxon>Ascomycota</taxon>
        <taxon>Pezizomycotina</taxon>
        <taxon>Dothideomycetes</taxon>
        <taxon>Pleosporomycetidae</taxon>
        <taxon>Pleosporales</taxon>
        <taxon>Melanommataceae</taxon>
        <taxon>Melanomma</taxon>
    </lineage>
</organism>
<dbReference type="EMBL" id="MU002096">
    <property type="protein sequence ID" value="KAF2790066.1"/>
    <property type="molecule type" value="Genomic_DNA"/>
</dbReference>
<feature type="transmembrane region" description="Helical" evidence="7">
    <location>
        <begin position="111"/>
        <end position="128"/>
    </location>
</feature>
<dbReference type="SUPFAM" id="SSF103481">
    <property type="entry name" value="Multidrug resistance efflux transporter EmrE"/>
    <property type="match status" value="1"/>
</dbReference>
<evidence type="ECO:0000256" key="8">
    <source>
        <dbReference type="SAM" id="MobiDB-lite"/>
    </source>
</evidence>
<feature type="transmembrane region" description="Helical" evidence="7">
    <location>
        <begin position="134"/>
        <end position="156"/>
    </location>
</feature>
<gene>
    <name evidence="9" type="ORF">K505DRAFT_84921</name>
</gene>
<keyword evidence="7" id="KW-0333">Golgi apparatus</keyword>
<dbReference type="OrthoDB" id="417037at2759"/>
<comment type="subunit">
    <text evidence="3 7">Homooligomer.</text>
</comment>
<feature type="transmembrane region" description="Helical" evidence="7">
    <location>
        <begin position="278"/>
        <end position="300"/>
    </location>
</feature>
<evidence type="ECO:0000256" key="1">
    <source>
        <dbReference type="ARBA" id="ARBA00003420"/>
    </source>
</evidence>
<dbReference type="Proteomes" id="UP000799757">
    <property type="component" value="Unassembled WGS sequence"/>
</dbReference>
<keyword evidence="6 7" id="KW-0472">Membrane</keyword>
<dbReference type="InterPro" id="IPR037185">
    <property type="entry name" value="EmrE-like"/>
</dbReference>
<feature type="transmembrane region" description="Helical" evidence="7">
    <location>
        <begin position="207"/>
        <end position="224"/>
    </location>
</feature>
<keyword evidence="7" id="KW-0968">Cytoplasmic vesicle</keyword>